<feature type="non-terminal residue" evidence="2">
    <location>
        <position position="1"/>
    </location>
</feature>
<dbReference type="AlphaFoldDB" id="A0A8J4B0A4"/>
<feature type="compositionally biased region" description="Basic and acidic residues" evidence="1">
    <location>
        <begin position="526"/>
        <end position="538"/>
    </location>
</feature>
<feature type="compositionally biased region" description="Low complexity" evidence="1">
    <location>
        <begin position="409"/>
        <end position="427"/>
    </location>
</feature>
<gene>
    <name evidence="2" type="ORF">Vafri_6988</name>
</gene>
<accession>A0A8J4B0A4</accession>
<proteinExistence type="predicted"/>
<evidence type="ECO:0000313" key="3">
    <source>
        <dbReference type="Proteomes" id="UP000747399"/>
    </source>
</evidence>
<feature type="compositionally biased region" description="Pro residues" evidence="1">
    <location>
        <begin position="512"/>
        <end position="522"/>
    </location>
</feature>
<feature type="region of interest" description="Disordered" evidence="1">
    <location>
        <begin position="488"/>
        <end position="538"/>
    </location>
</feature>
<feature type="region of interest" description="Disordered" evidence="1">
    <location>
        <begin position="61"/>
        <end position="131"/>
    </location>
</feature>
<feature type="region of interest" description="Disordered" evidence="1">
    <location>
        <begin position="409"/>
        <end position="445"/>
    </location>
</feature>
<dbReference type="Proteomes" id="UP000747399">
    <property type="component" value="Unassembled WGS sequence"/>
</dbReference>
<keyword evidence="3" id="KW-1185">Reference proteome</keyword>
<evidence type="ECO:0000256" key="1">
    <source>
        <dbReference type="SAM" id="MobiDB-lite"/>
    </source>
</evidence>
<reference evidence="2" key="1">
    <citation type="journal article" date="2021" name="Proc. Natl. Acad. Sci. U.S.A.">
        <title>Three genomes in the algal genus Volvox reveal the fate of a haploid sex-determining region after a transition to homothallism.</title>
        <authorList>
            <person name="Yamamoto K."/>
            <person name="Hamaji T."/>
            <person name="Kawai-Toyooka H."/>
            <person name="Matsuzaki R."/>
            <person name="Takahashi F."/>
            <person name="Nishimura Y."/>
            <person name="Kawachi M."/>
            <person name="Noguchi H."/>
            <person name="Minakuchi Y."/>
            <person name="Umen J.G."/>
            <person name="Toyoda A."/>
            <person name="Nozaki H."/>
        </authorList>
    </citation>
    <scope>NUCLEOTIDE SEQUENCE</scope>
    <source>
        <strain evidence="2">NIES-3780</strain>
    </source>
</reference>
<dbReference type="EMBL" id="BNCO01000010">
    <property type="protein sequence ID" value="GIL51030.1"/>
    <property type="molecule type" value="Genomic_DNA"/>
</dbReference>
<sequence length="538" mass="54473">AATVSRGAAVPGPAPPPPCVAGILPCPSRAPNRSCWTANDLGCPTATAALACAAAARAGTAGGTGTRAISGRMREDGSASGLITSGENAGRRSLFAAPQRGPCESIQGPPWKRQRQRDLDEETQAPSVPLPLPVMAATPAARVPPKAATTLPVGVTTRRSAAREAGAMTAAASGATRVDADLAGLDGRNDVPVEMRDASLRSSSRMRLMDPAAAAAVGAAAASAGGVTEDAIAMLAIPNLGSPPPGFMRLHSSLMSPSLPSILKSPLLSPVLFSPQHGGGVDGGVDGAGIGSIATAAPLPQPTVRVTEPQLHTRGGLVESTPHANHPLMPPSEGVAMEGNGQGRQMVEVKLPPSDPAAVTASGATAFPEASRPACAPPKQCHRYPNGLLGPGTLRLLPRELPVTTSFASLRPQPQSLPQPSLSIRQPHLSLPTPAPSASILPPATSNVACLPDGTAIDKSDRNDRNRNGGEVGFAAVAAQGLVRLSASNPSEGLGARRGGLSHDGNDLGNPRPNPYPSPNPSPDLDLDHDHDASLLHA</sequence>
<name>A0A8J4B0A4_9CHLO</name>
<evidence type="ECO:0000313" key="2">
    <source>
        <dbReference type="EMBL" id="GIL51030.1"/>
    </source>
</evidence>
<protein>
    <submittedName>
        <fullName evidence="2">Uncharacterized protein</fullName>
    </submittedName>
</protein>
<feature type="non-terminal residue" evidence="2">
    <location>
        <position position="538"/>
    </location>
</feature>
<comment type="caution">
    <text evidence="2">The sequence shown here is derived from an EMBL/GenBank/DDBJ whole genome shotgun (WGS) entry which is preliminary data.</text>
</comment>
<organism evidence="2 3">
    <name type="scientific">Volvox africanus</name>
    <dbReference type="NCBI Taxonomy" id="51714"/>
    <lineage>
        <taxon>Eukaryota</taxon>
        <taxon>Viridiplantae</taxon>
        <taxon>Chlorophyta</taxon>
        <taxon>core chlorophytes</taxon>
        <taxon>Chlorophyceae</taxon>
        <taxon>CS clade</taxon>
        <taxon>Chlamydomonadales</taxon>
        <taxon>Volvocaceae</taxon>
        <taxon>Volvox</taxon>
    </lineage>
</organism>